<accession>A0ABN7S2W5</accession>
<feature type="domain" description="C2H2-type" evidence="6">
    <location>
        <begin position="78"/>
        <end position="98"/>
    </location>
</feature>
<organism evidence="7 8">
    <name type="scientific">Oikopleura dioica</name>
    <name type="common">Tunicate</name>
    <dbReference type="NCBI Taxonomy" id="34765"/>
    <lineage>
        <taxon>Eukaryota</taxon>
        <taxon>Metazoa</taxon>
        <taxon>Chordata</taxon>
        <taxon>Tunicata</taxon>
        <taxon>Appendicularia</taxon>
        <taxon>Copelata</taxon>
        <taxon>Oikopleuridae</taxon>
        <taxon>Oikopleura</taxon>
    </lineage>
</organism>
<dbReference type="EMBL" id="OU015568">
    <property type="protein sequence ID" value="CAG5088747.1"/>
    <property type="molecule type" value="Genomic_DNA"/>
</dbReference>
<keyword evidence="2" id="KW-0677">Repeat</keyword>
<gene>
    <name evidence="7" type="ORF">OKIOD_LOCUS3514</name>
</gene>
<evidence type="ECO:0000313" key="7">
    <source>
        <dbReference type="EMBL" id="CAG5088747.1"/>
    </source>
</evidence>
<evidence type="ECO:0000256" key="5">
    <source>
        <dbReference type="SAM" id="MobiDB-lite"/>
    </source>
</evidence>
<reference evidence="7 8" key="1">
    <citation type="submission" date="2021-04" db="EMBL/GenBank/DDBJ databases">
        <authorList>
            <person name="Bliznina A."/>
        </authorList>
    </citation>
    <scope>NUCLEOTIDE SEQUENCE [LARGE SCALE GENOMIC DNA]</scope>
</reference>
<feature type="region of interest" description="Disordered" evidence="5">
    <location>
        <begin position="154"/>
        <end position="194"/>
    </location>
</feature>
<name>A0ABN7S2W5_OIKDI</name>
<evidence type="ECO:0000259" key="6">
    <source>
        <dbReference type="PROSITE" id="PS00028"/>
    </source>
</evidence>
<dbReference type="Gene3D" id="3.30.160.60">
    <property type="entry name" value="Classic Zinc Finger"/>
    <property type="match status" value="4"/>
</dbReference>
<evidence type="ECO:0000256" key="4">
    <source>
        <dbReference type="ARBA" id="ARBA00022833"/>
    </source>
</evidence>
<sequence>MSQETPIICLWENNGYPCHRIFATTEGLDSHLAFHINENATNPAHCYWSGCSRKTPFKAKYQLTIHVKIHSGHKPFKCDYCEMSFARAENLKIHRRKHTGERPYACPEPGCSSTFASATDRRKHRFVHSSTPMSCDHCHKTFYHPQSLRLHMKKVHSDETTENPSKRKREETPEEHALNSTISSSSDYYSSMAPTPPPSAKRFCQMPSMFAPAIPIQMWYSTMGYAEHFPTNFSEQQAPPAYPPTYYLSYPSVPQPSYPAMFQPYFQ</sequence>
<dbReference type="InterPro" id="IPR013087">
    <property type="entry name" value="Znf_C2H2_type"/>
</dbReference>
<keyword evidence="3" id="KW-0863">Zinc-finger</keyword>
<feature type="compositionally biased region" description="Basic and acidic residues" evidence="5">
    <location>
        <begin position="155"/>
        <end position="177"/>
    </location>
</feature>
<dbReference type="Pfam" id="PF00096">
    <property type="entry name" value="zf-C2H2"/>
    <property type="match status" value="2"/>
</dbReference>
<dbReference type="SUPFAM" id="SSF57667">
    <property type="entry name" value="beta-beta-alpha zinc fingers"/>
    <property type="match status" value="2"/>
</dbReference>
<keyword evidence="4" id="KW-0862">Zinc</keyword>
<evidence type="ECO:0000256" key="1">
    <source>
        <dbReference type="ARBA" id="ARBA00022723"/>
    </source>
</evidence>
<dbReference type="PANTHER" id="PTHR23235">
    <property type="entry name" value="KRUEPPEL-LIKE TRANSCRIPTION FACTOR"/>
    <property type="match status" value="1"/>
</dbReference>
<dbReference type="SMART" id="SM00355">
    <property type="entry name" value="ZnF_C2H2"/>
    <property type="match status" value="5"/>
</dbReference>
<dbReference type="PROSITE" id="PS00028">
    <property type="entry name" value="ZINC_FINGER_C2H2_1"/>
    <property type="match status" value="3"/>
</dbReference>
<evidence type="ECO:0000256" key="3">
    <source>
        <dbReference type="ARBA" id="ARBA00022771"/>
    </source>
</evidence>
<protein>
    <submittedName>
        <fullName evidence="7">Oidioi.mRNA.OKI2018_I69.PAR.g11956.t1.cds</fullName>
    </submittedName>
</protein>
<evidence type="ECO:0000313" key="8">
    <source>
        <dbReference type="Proteomes" id="UP001158576"/>
    </source>
</evidence>
<feature type="domain" description="C2H2-type" evidence="6">
    <location>
        <begin position="135"/>
        <end position="156"/>
    </location>
</feature>
<dbReference type="InterPro" id="IPR036236">
    <property type="entry name" value="Znf_C2H2_sf"/>
</dbReference>
<feature type="domain" description="C2H2-type" evidence="6">
    <location>
        <begin position="106"/>
        <end position="128"/>
    </location>
</feature>
<keyword evidence="1" id="KW-0479">Metal-binding</keyword>
<keyword evidence="8" id="KW-1185">Reference proteome</keyword>
<evidence type="ECO:0000256" key="2">
    <source>
        <dbReference type="ARBA" id="ARBA00022737"/>
    </source>
</evidence>
<dbReference type="Proteomes" id="UP001158576">
    <property type="component" value="Chromosome PAR"/>
</dbReference>
<proteinExistence type="predicted"/>
<dbReference type="InterPro" id="IPR056436">
    <property type="entry name" value="Znf-C2H2_ZIC1-5/GLI1-3-like"/>
</dbReference>
<dbReference type="PANTHER" id="PTHR23235:SF120">
    <property type="entry name" value="KRUPPEL-LIKE FACTOR 15"/>
    <property type="match status" value="1"/>
</dbReference>
<dbReference type="Pfam" id="PF23561">
    <property type="entry name" value="zf-C2H2_15"/>
    <property type="match status" value="1"/>
</dbReference>